<dbReference type="InterPro" id="IPR036761">
    <property type="entry name" value="TTHA0802/YceI-like_sf"/>
</dbReference>
<evidence type="ECO:0000313" key="4">
    <source>
        <dbReference type="Proteomes" id="UP000245880"/>
    </source>
</evidence>
<evidence type="ECO:0000313" key="3">
    <source>
        <dbReference type="EMBL" id="PWJ58786.1"/>
    </source>
</evidence>
<name>A0A316AMI4_9BACT</name>
<keyword evidence="1" id="KW-0732">Signal</keyword>
<proteinExistence type="predicted"/>
<reference evidence="3 4" key="1">
    <citation type="submission" date="2018-03" db="EMBL/GenBank/DDBJ databases">
        <title>Genomic Encyclopedia of Archaeal and Bacterial Type Strains, Phase II (KMG-II): from individual species to whole genera.</title>
        <authorList>
            <person name="Goeker M."/>
        </authorList>
    </citation>
    <scope>NUCLEOTIDE SEQUENCE [LARGE SCALE GENOMIC DNA]</scope>
    <source>
        <strain evidence="3 4">DSM 100346</strain>
    </source>
</reference>
<dbReference type="EMBL" id="QGDT01000003">
    <property type="protein sequence ID" value="PWJ58786.1"/>
    <property type="molecule type" value="Genomic_DNA"/>
</dbReference>
<evidence type="ECO:0000256" key="1">
    <source>
        <dbReference type="SAM" id="SignalP"/>
    </source>
</evidence>
<dbReference type="InterPro" id="IPR007372">
    <property type="entry name" value="Lipid/polyisoprenoid-bd_YceI"/>
</dbReference>
<evidence type="ECO:0000259" key="2">
    <source>
        <dbReference type="SMART" id="SM00867"/>
    </source>
</evidence>
<feature type="domain" description="Lipid/polyisoprenoid-binding YceI-like" evidence="2">
    <location>
        <begin position="22"/>
        <end position="180"/>
    </location>
</feature>
<feature type="chain" id="PRO_5016285120" evidence="1">
    <location>
        <begin position="23"/>
        <end position="180"/>
    </location>
</feature>
<dbReference type="Gene3D" id="2.40.128.110">
    <property type="entry name" value="Lipid/polyisoprenoid-binding, YceI-like"/>
    <property type="match status" value="1"/>
</dbReference>
<accession>A0A316AMI4</accession>
<dbReference type="Proteomes" id="UP000245880">
    <property type="component" value="Unassembled WGS sequence"/>
</dbReference>
<dbReference type="SMART" id="SM00867">
    <property type="entry name" value="YceI"/>
    <property type="match status" value="1"/>
</dbReference>
<feature type="signal peptide" evidence="1">
    <location>
        <begin position="1"/>
        <end position="22"/>
    </location>
</feature>
<dbReference type="Pfam" id="PF04264">
    <property type="entry name" value="YceI"/>
    <property type="match status" value="1"/>
</dbReference>
<organism evidence="3 4">
    <name type="scientific">Dyadobacter jejuensis</name>
    <dbReference type="NCBI Taxonomy" id="1082580"/>
    <lineage>
        <taxon>Bacteria</taxon>
        <taxon>Pseudomonadati</taxon>
        <taxon>Bacteroidota</taxon>
        <taxon>Cytophagia</taxon>
        <taxon>Cytophagales</taxon>
        <taxon>Spirosomataceae</taxon>
        <taxon>Dyadobacter</taxon>
    </lineage>
</organism>
<comment type="caution">
    <text evidence="3">The sequence shown here is derived from an EMBL/GenBank/DDBJ whole genome shotgun (WGS) entry which is preliminary data.</text>
</comment>
<dbReference type="SUPFAM" id="SSF101874">
    <property type="entry name" value="YceI-like"/>
    <property type="match status" value="1"/>
</dbReference>
<gene>
    <name evidence="3" type="ORF">CLV98_103153</name>
</gene>
<protein>
    <submittedName>
        <fullName evidence="3">Polyisoprenoid-binding protein YceI</fullName>
    </submittedName>
</protein>
<dbReference type="OrthoDB" id="9811006at2"/>
<dbReference type="PANTHER" id="PTHR34406">
    <property type="entry name" value="PROTEIN YCEI"/>
    <property type="match status" value="1"/>
</dbReference>
<keyword evidence="4" id="KW-1185">Reference proteome</keyword>
<dbReference type="RefSeq" id="WP_109673721.1">
    <property type="nucleotide sequence ID" value="NZ_QGDT01000003.1"/>
</dbReference>
<dbReference type="PANTHER" id="PTHR34406:SF1">
    <property type="entry name" value="PROTEIN YCEI"/>
    <property type="match status" value="1"/>
</dbReference>
<dbReference type="AlphaFoldDB" id="A0A316AMI4"/>
<sequence length="180" mass="19752">MKKIALSMMVLCAMVAFNTATAQVIKPVADGSKLAFNIKNLGITTTGYFKQIEGTINFSPASLTTASFDVYIPTASIDTDNNLRDSHLKKEEYFDVTKYPKMHFVSTKVSQTSAGKYVMIGNLSIKDVTKTVSIPFTVKEQSGGYLFTGELPLNRRSYHVGGRSFTLSDDLTISLKVLAK</sequence>